<gene>
    <name evidence="4" type="ORF">F9B16_13925</name>
</gene>
<comment type="similarity">
    <text evidence="1">Belongs to the DSD1 family.</text>
</comment>
<dbReference type="InterPro" id="IPR029066">
    <property type="entry name" value="PLP-binding_barrel"/>
</dbReference>
<dbReference type="SUPFAM" id="SSF51419">
    <property type="entry name" value="PLP-binding barrel"/>
    <property type="match status" value="1"/>
</dbReference>
<name>A0A6L3VUU2_9ACTN</name>
<dbReference type="Gene3D" id="2.40.37.20">
    <property type="entry name" value="D-serine dehydratase-like domain"/>
    <property type="match status" value="1"/>
</dbReference>
<dbReference type="RefSeq" id="WP_151540464.1">
    <property type="nucleotide sequence ID" value="NZ_WBMR01000031.1"/>
</dbReference>
<dbReference type="Pfam" id="PF01168">
    <property type="entry name" value="Ala_racemase_N"/>
    <property type="match status" value="1"/>
</dbReference>
<evidence type="ECO:0000313" key="5">
    <source>
        <dbReference type="Proteomes" id="UP000483004"/>
    </source>
</evidence>
<feature type="domain" description="D-serine dehydratase-like" evidence="3">
    <location>
        <begin position="312"/>
        <end position="404"/>
    </location>
</feature>
<dbReference type="SMART" id="SM01119">
    <property type="entry name" value="D-ser_dehydrat"/>
    <property type="match status" value="1"/>
</dbReference>
<dbReference type="InterPro" id="IPR001608">
    <property type="entry name" value="Ala_racemase_N"/>
</dbReference>
<dbReference type="OrthoDB" id="9811417at2"/>
<dbReference type="Proteomes" id="UP000483004">
    <property type="component" value="Unassembled WGS sequence"/>
</dbReference>
<keyword evidence="2" id="KW-0456">Lyase</keyword>
<comment type="caution">
    <text evidence="4">The sequence shown here is derived from an EMBL/GenBank/DDBJ whole genome shotgun (WGS) entry which is preliminary data.</text>
</comment>
<sequence>MPVTGIDAKALDALDGEPLDWRFKAIPASAQGMTVAQARDARLPLDDFGTPLLTLDAGALDHNVRLMADWVSAAGMELAPHGKTTMAPELWRRQLDAGAWGITLATFPQLRVARAFGVRRLLLAGAPLDPAGLAWLVGELDGDPEFAFVCWADSVRSVELMDGALRAARAQRRVDVCVELGGPNGRTGVRDDGDARAVADAIRAAPSLRLAGIGGYEGALAHDASEEGLAAVDAYLRRLANLHGRLEYETGEPVVTAGGSAFFDQVAEVLGGLDAQVVLRSGAYVVHDDGFYQDITPFGRGAGAGGERLRPAMHAWGRVVSAPEPALALLDVGRRDVPFDAGLPRPQLVRGKGAAPVEGARVTALNDQHAYLRDASVEPGDIVRLGLSHPCTALDKWTLIPVVDDADADHPAVTGYIRTYF</sequence>
<dbReference type="EMBL" id="WBMR01000031">
    <property type="protein sequence ID" value="KAB2382695.1"/>
    <property type="molecule type" value="Genomic_DNA"/>
</dbReference>
<evidence type="ECO:0000259" key="3">
    <source>
        <dbReference type="SMART" id="SM01119"/>
    </source>
</evidence>
<dbReference type="InterPro" id="IPR026956">
    <property type="entry name" value="D-ser_dehydrat-like_dom"/>
</dbReference>
<dbReference type="Pfam" id="PF14031">
    <property type="entry name" value="D-ser_dehydrat"/>
    <property type="match status" value="1"/>
</dbReference>
<dbReference type="InterPro" id="IPR042208">
    <property type="entry name" value="D-ser_dehydrat-like_sf"/>
</dbReference>
<reference evidence="4 5" key="1">
    <citation type="submission" date="2019-09" db="EMBL/GenBank/DDBJ databases">
        <title>Actinomadura physcomitrii sp. nov., a novel actinomycete isolated from moss [Physcomitrium sphaericum (Ludw) Fuernr].</title>
        <authorList>
            <person name="Liu C."/>
            <person name="Zhuang X."/>
        </authorList>
    </citation>
    <scope>NUCLEOTIDE SEQUENCE [LARGE SCALE GENOMIC DNA]</scope>
    <source>
        <strain evidence="4 5">CYP1-1B</strain>
    </source>
</reference>
<accession>A0A6L3VUU2</accession>
<organism evidence="4 5">
    <name type="scientific">Actinomadura montaniterrae</name>
    <dbReference type="NCBI Taxonomy" id="1803903"/>
    <lineage>
        <taxon>Bacteria</taxon>
        <taxon>Bacillati</taxon>
        <taxon>Actinomycetota</taxon>
        <taxon>Actinomycetes</taxon>
        <taxon>Streptosporangiales</taxon>
        <taxon>Thermomonosporaceae</taxon>
        <taxon>Actinomadura</taxon>
    </lineage>
</organism>
<keyword evidence="5" id="KW-1185">Reference proteome</keyword>
<proteinExistence type="inferred from homology"/>
<evidence type="ECO:0000256" key="2">
    <source>
        <dbReference type="ARBA" id="ARBA00023239"/>
    </source>
</evidence>
<evidence type="ECO:0000313" key="4">
    <source>
        <dbReference type="EMBL" id="KAB2382695.1"/>
    </source>
</evidence>
<dbReference type="Gene3D" id="3.20.20.10">
    <property type="entry name" value="Alanine racemase"/>
    <property type="match status" value="1"/>
</dbReference>
<dbReference type="PANTHER" id="PTHR28004">
    <property type="entry name" value="ZGC:162816-RELATED"/>
    <property type="match status" value="1"/>
</dbReference>
<dbReference type="PANTHER" id="PTHR28004:SF8">
    <property type="entry name" value="D-SERINE DEAMINASE"/>
    <property type="match status" value="1"/>
</dbReference>
<dbReference type="GO" id="GO:0016829">
    <property type="term" value="F:lyase activity"/>
    <property type="evidence" value="ECO:0007669"/>
    <property type="project" value="UniProtKB-KW"/>
</dbReference>
<dbReference type="InterPro" id="IPR051466">
    <property type="entry name" value="D-amino_acid_metab_enzyme"/>
</dbReference>
<protein>
    <submittedName>
        <fullName evidence="4">Amino acid deaminase</fullName>
    </submittedName>
</protein>
<evidence type="ECO:0000256" key="1">
    <source>
        <dbReference type="ARBA" id="ARBA00005323"/>
    </source>
</evidence>
<dbReference type="AlphaFoldDB" id="A0A6L3VUU2"/>